<evidence type="ECO:0000313" key="11">
    <source>
        <dbReference type="Proteomes" id="UP001500767"/>
    </source>
</evidence>
<sequence length="367" mass="37771">MSSARPPAPARDTGLPPGVQVGPLGRRFGAYVIDAVVPAVAGLLVNLGARDGGDGTNVPLVVVGVVLGLAWGVVCWQQLATVAASPGMRLLKLQLVGFFDGRPVGWGRVLLRWLVWTVLSATGVGLLLVLGSLLVSPRHQGWHDRAAKAVVIVERPLAPRAGKARTARPATPPAAAAAPAVDPASDGRPVPNAQFPVGPPRSAGVRPVPATAPAVAGDPAIGPELAPLAGEPDPSGEPSPAEDGRTVVAGARRTILDGWVAELDDGREIVVRGLVLLGRNPQPEDGETDAQLVKLPDESRTVSKTHLALGVDDAGLFVVDRGSTNGSTITPPGQPTVPVGPFHAVPVTEGSVVSIGDHWVRIRRDAR</sequence>
<reference evidence="11" key="1">
    <citation type="journal article" date="2019" name="Int. J. Syst. Evol. Microbiol.">
        <title>The Global Catalogue of Microorganisms (GCM) 10K type strain sequencing project: providing services to taxonomists for standard genome sequencing and annotation.</title>
        <authorList>
            <consortium name="The Broad Institute Genomics Platform"/>
            <consortium name="The Broad Institute Genome Sequencing Center for Infectious Disease"/>
            <person name="Wu L."/>
            <person name="Ma J."/>
        </authorList>
    </citation>
    <scope>NUCLEOTIDE SEQUENCE [LARGE SCALE GENOMIC DNA]</scope>
    <source>
        <strain evidence="11">JCM 16540</strain>
    </source>
</reference>
<dbReference type="Proteomes" id="UP001500767">
    <property type="component" value="Unassembled WGS sequence"/>
</dbReference>
<dbReference type="Pfam" id="PF06271">
    <property type="entry name" value="RDD"/>
    <property type="match status" value="1"/>
</dbReference>
<name>A0ABP6XCU0_9ACTN</name>
<feature type="transmembrane region" description="Helical" evidence="8">
    <location>
        <begin position="60"/>
        <end position="79"/>
    </location>
</feature>
<organism evidence="10 11">
    <name type="scientific">Microlunatus spumicola</name>
    <dbReference type="NCBI Taxonomy" id="81499"/>
    <lineage>
        <taxon>Bacteria</taxon>
        <taxon>Bacillati</taxon>
        <taxon>Actinomycetota</taxon>
        <taxon>Actinomycetes</taxon>
        <taxon>Propionibacteriales</taxon>
        <taxon>Propionibacteriaceae</taxon>
        <taxon>Microlunatus</taxon>
    </lineage>
</organism>
<evidence type="ECO:0000256" key="5">
    <source>
        <dbReference type="ARBA" id="ARBA00022989"/>
    </source>
</evidence>
<keyword evidence="6 8" id="KW-0472">Membrane</keyword>
<evidence type="ECO:0000256" key="2">
    <source>
        <dbReference type="ARBA" id="ARBA00022475"/>
    </source>
</evidence>
<keyword evidence="3" id="KW-0597">Phosphoprotein</keyword>
<evidence type="ECO:0000256" key="4">
    <source>
        <dbReference type="ARBA" id="ARBA00022692"/>
    </source>
</evidence>
<dbReference type="SUPFAM" id="SSF49879">
    <property type="entry name" value="SMAD/FHA domain"/>
    <property type="match status" value="1"/>
</dbReference>
<keyword evidence="2" id="KW-1003">Cell membrane</keyword>
<feature type="compositionally biased region" description="Low complexity" evidence="7">
    <location>
        <begin position="203"/>
        <end position="220"/>
    </location>
</feature>
<evidence type="ECO:0000256" key="3">
    <source>
        <dbReference type="ARBA" id="ARBA00022553"/>
    </source>
</evidence>
<feature type="transmembrane region" description="Helical" evidence="8">
    <location>
        <begin position="28"/>
        <end position="48"/>
    </location>
</feature>
<dbReference type="InterPro" id="IPR010432">
    <property type="entry name" value="RDD"/>
</dbReference>
<gene>
    <name evidence="10" type="ORF">GCM10022197_19850</name>
</gene>
<accession>A0ABP6XCU0</accession>
<feature type="domain" description="FHA" evidence="9">
    <location>
        <begin position="275"/>
        <end position="330"/>
    </location>
</feature>
<dbReference type="InterPro" id="IPR008984">
    <property type="entry name" value="SMAD_FHA_dom_sf"/>
</dbReference>
<feature type="transmembrane region" description="Helical" evidence="8">
    <location>
        <begin position="113"/>
        <end position="135"/>
    </location>
</feature>
<dbReference type="CDD" id="cd00060">
    <property type="entry name" value="FHA"/>
    <property type="match status" value="1"/>
</dbReference>
<comment type="caution">
    <text evidence="10">The sequence shown here is derived from an EMBL/GenBank/DDBJ whole genome shotgun (WGS) entry which is preliminary data.</text>
</comment>
<dbReference type="EMBL" id="BAAAYR010000002">
    <property type="protein sequence ID" value="GAA3564252.1"/>
    <property type="molecule type" value="Genomic_DNA"/>
</dbReference>
<feature type="region of interest" description="Disordered" evidence="7">
    <location>
        <begin position="161"/>
        <end position="245"/>
    </location>
</feature>
<protein>
    <recommendedName>
        <fullName evidence="9">FHA domain-containing protein</fullName>
    </recommendedName>
</protein>
<keyword evidence="4 8" id="KW-0812">Transmembrane</keyword>
<proteinExistence type="predicted"/>
<evidence type="ECO:0000259" key="9">
    <source>
        <dbReference type="PROSITE" id="PS50006"/>
    </source>
</evidence>
<dbReference type="Pfam" id="PF00498">
    <property type="entry name" value="FHA"/>
    <property type="match status" value="1"/>
</dbReference>
<evidence type="ECO:0000256" key="7">
    <source>
        <dbReference type="SAM" id="MobiDB-lite"/>
    </source>
</evidence>
<evidence type="ECO:0000256" key="8">
    <source>
        <dbReference type="SAM" id="Phobius"/>
    </source>
</evidence>
<dbReference type="RefSeq" id="WP_204910813.1">
    <property type="nucleotide sequence ID" value="NZ_BAAAYR010000002.1"/>
</dbReference>
<keyword evidence="11" id="KW-1185">Reference proteome</keyword>
<dbReference type="PROSITE" id="PS50006">
    <property type="entry name" value="FHA_DOMAIN"/>
    <property type="match status" value="1"/>
</dbReference>
<keyword evidence="5 8" id="KW-1133">Transmembrane helix</keyword>
<feature type="compositionally biased region" description="Low complexity" evidence="7">
    <location>
        <begin position="167"/>
        <end position="184"/>
    </location>
</feature>
<dbReference type="InterPro" id="IPR051791">
    <property type="entry name" value="Pra-immunoreactive"/>
</dbReference>
<comment type="subcellular location">
    <subcellularLocation>
        <location evidence="1">Cell membrane</location>
        <topology evidence="1">Multi-pass membrane protein</topology>
    </subcellularLocation>
</comment>
<dbReference type="Gene3D" id="2.60.200.20">
    <property type="match status" value="1"/>
</dbReference>
<dbReference type="InterPro" id="IPR000253">
    <property type="entry name" value="FHA_dom"/>
</dbReference>
<dbReference type="PANTHER" id="PTHR36115">
    <property type="entry name" value="PROLINE-RICH ANTIGEN HOMOLOG-RELATED"/>
    <property type="match status" value="1"/>
</dbReference>
<evidence type="ECO:0000256" key="6">
    <source>
        <dbReference type="ARBA" id="ARBA00023136"/>
    </source>
</evidence>
<evidence type="ECO:0000256" key="1">
    <source>
        <dbReference type="ARBA" id="ARBA00004651"/>
    </source>
</evidence>
<evidence type="ECO:0000313" key="10">
    <source>
        <dbReference type="EMBL" id="GAA3564252.1"/>
    </source>
</evidence>